<protein>
    <submittedName>
        <fullName evidence="1">Uncharacterized protein</fullName>
    </submittedName>
</protein>
<gene>
    <name evidence="1" type="ORF">KY290_021564</name>
</gene>
<keyword evidence="2" id="KW-1185">Reference proteome</keyword>
<comment type="caution">
    <text evidence="1">The sequence shown here is derived from an EMBL/GenBank/DDBJ whole genome shotgun (WGS) entry which is preliminary data.</text>
</comment>
<evidence type="ECO:0000313" key="1">
    <source>
        <dbReference type="EMBL" id="KAH0758071.1"/>
    </source>
</evidence>
<dbReference type="EMBL" id="JAIVGD010000015">
    <property type="protein sequence ID" value="KAH0758071.1"/>
    <property type="molecule type" value="Genomic_DNA"/>
</dbReference>
<name>A0ABQ7V209_SOLTU</name>
<reference evidence="1 2" key="1">
    <citation type="journal article" date="2021" name="bioRxiv">
        <title>Chromosome-scale and haplotype-resolved genome assembly of a tetraploid potato cultivar.</title>
        <authorList>
            <person name="Sun H."/>
            <person name="Jiao W.-B."/>
            <person name="Krause K."/>
            <person name="Campoy J.A."/>
            <person name="Goel M."/>
            <person name="Folz-Donahue K."/>
            <person name="Kukat C."/>
            <person name="Huettel B."/>
            <person name="Schneeberger K."/>
        </authorList>
    </citation>
    <scope>NUCLEOTIDE SEQUENCE [LARGE SCALE GENOMIC DNA]</scope>
    <source>
        <strain evidence="1">SolTubOtavaFocal</strain>
        <tissue evidence="1">Leaves</tissue>
    </source>
</reference>
<proteinExistence type="predicted"/>
<accession>A0ABQ7V209</accession>
<dbReference type="Proteomes" id="UP000826656">
    <property type="component" value="Unassembled WGS sequence"/>
</dbReference>
<evidence type="ECO:0000313" key="2">
    <source>
        <dbReference type="Proteomes" id="UP000826656"/>
    </source>
</evidence>
<sequence>MATLIQRTGFLGQNDTSIFWASSKNTGCLFLPYISMVRPSSGSTHFKEKLALRFPKRTYAKSPVVDAQISNILALLQKIENKYSVTSKKVLVEDAGISAATVLSREISLGRRKLKLC</sequence>
<organism evidence="1 2">
    <name type="scientific">Solanum tuberosum</name>
    <name type="common">Potato</name>
    <dbReference type="NCBI Taxonomy" id="4113"/>
    <lineage>
        <taxon>Eukaryota</taxon>
        <taxon>Viridiplantae</taxon>
        <taxon>Streptophyta</taxon>
        <taxon>Embryophyta</taxon>
        <taxon>Tracheophyta</taxon>
        <taxon>Spermatophyta</taxon>
        <taxon>Magnoliopsida</taxon>
        <taxon>eudicotyledons</taxon>
        <taxon>Gunneridae</taxon>
        <taxon>Pentapetalae</taxon>
        <taxon>asterids</taxon>
        <taxon>lamiids</taxon>
        <taxon>Solanales</taxon>
        <taxon>Solanaceae</taxon>
        <taxon>Solanoideae</taxon>
        <taxon>Solaneae</taxon>
        <taxon>Solanum</taxon>
    </lineage>
</organism>